<dbReference type="EMBL" id="UINC01011927">
    <property type="protein sequence ID" value="SVA52349.1"/>
    <property type="molecule type" value="Genomic_DNA"/>
</dbReference>
<name>A0A381WIR3_9ZZZZ</name>
<dbReference type="InterPro" id="IPR011990">
    <property type="entry name" value="TPR-like_helical_dom_sf"/>
</dbReference>
<dbReference type="SUPFAM" id="SSF48452">
    <property type="entry name" value="TPR-like"/>
    <property type="match status" value="1"/>
</dbReference>
<feature type="non-terminal residue" evidence="2">
    <location>
        <position position="1"/>
    </location>
</feature>
<protein>
    <recommendedName>
        <fullName evidence="1">Tetratrico peptide repeat group 5 domain-containing protein</fullName>
    </recommendedName>
</protein>
<reference evidence="2" key="1">
    <citation type="submission" date="2018-05" db="EMBL/GenBank/DDBJ databases">
        <authorList>
            <person name="Lanie J.A."/>
            <person name="Ng W.-L."/>
            <person name="Kazmierczak K.M."/>
            <person name="Andrzejewski T.M."/>
            <person name="Davidsen T.M."/>
            <person name="Wayne K.J."/>
            <person name="Tettelin H."/>
            <person name="Glass J.I."/>
            <person name="Rusch D."/>
            <person name="Podicherti R."/>
            <person name="Tsui H.-C.T."/>
            <person name="Winkler M.E."/>
        </authorList>
    </citation>
    <scope>NUCLEOTIDE SEQUENCE</scope>
</reference>
<evidence type="ECO:0000313" key="2">
    <source>
        <dbReference type="EMBL" id="SVA52349.1"/>
    </source>
</evidence>
<evidence type="ECO:0000259" key="1">
    <source>
        <dbReference type="Pfam" id="PF12688"/>
    </source>
</evidence>
<dbReference type="Pfam" id="PF12688">
    <property type="entry name" value="TPR_5"/>
    <property type="match status" value="1"/>
</dbReference>
<dbReference type="AlphaFoldDB" id="A0A381WIR3"/>
<organism evidence="2">
    <name type="scientific">marine metagenome</name>
    <dbReference type="NCBI Taxonomy" id="408172"/>
    <lineage>
        <taxon>unclassified sequences</taxon>
        <taxon>metagenomes</taxon>
        <taxon>ecological metagenomes</taxon>
    </lineage>
</organism>
<dbReference type="Gene3D" id="1.25.40.10">
    <property type="entry name" value="Tetratricopeptide repeat domain"/>
    <property type="match status" value="1"/>
</dbReference>
<gene>
    <name evidence="2" type="ORF">METZ01_LOCUS105203</name>
</gene>
<accession>A0A381WIR3</accession>
<proteinExistence type="predicted"/>
<sequence length="330" mass="36455">VIVLRLIKLTEIYSRLFGNLCLILLALTSLLTASAGCFSTVADESFVQRGDEAMLRNDLDAALAEYKMAVQRGGSEDPSVLVRVAHTHALMGNIDETGDLYLQAVTFDSELIDQAVSDLIQLAQEAMNRSDLFGLASAMEIAKSFRPGVTVDGMALPLARHYFENGEYATALSYYQSAISDRPGETIPEVIFEAASAYDEVGDCRRALIHYERYRDMIASWRRGEVDWKIGNCSIKLARELRFVDADEEALEHLERAVLIGEPLSLQSLAYFEIGMILFDLNRCEEARRAFLKVSETDKTGTPPFVSRASYLADELFFVGSSGGARGTGC</sequence>
<dbReference type="InterPro" id="IPR041656">
    <property type="entry name" value="TPR_5"/>
</dbReference>
<feature type="domain" description="Tetratrico peptide repeat group 5" evidence="1">
    <location>
        <begin position="189"/>
        <end position="292"/>
    </location>
</feature>